<dbReference type="AlphaFoldDB" id="A0A0B4XAU0"/>
<sequence>MLSSYSRSLTNFRLELLKSMVRAGHVVVAAGPEDDAEVKADLSKIGVEFATIPMARASLSPVRDIATFLQIRRLIKKIRPDVVVPYTMKPIVYGGIAARSAGVPGRCFLVTGLGHVFSEASLRTLKGRWIKRLCVRLYRLAMAGARTVFVYNDADRSDIIENSLVHDVSVIHRVAGSGVDVDHFAFAPAPLEKPVFLLVARLIKDKGVFEYVEAARRLKRQRPNAEFQLLGPFDPNPGAISRLQVQEWIEEGIVDYLGETKDVRPFLANCNIFVLPSYYREGIPRSILEAMAVGRAIITTDLPGCRETIEPGENGYLVMPRSADSLLSAMWPLADGLRLAAEMGRRSRELACTRFNVHSINEILIDRMGLSNHDHAGREAAGACGREADAINQQLDATRRVISWRG</sequence>
<dbReference type="SUPFAM" id="SSF53756">
    <property type="entry name" value="UDP-Glycosyltransferase/glycogen phosphorylase"/>
    <property type="match status" value="1"/>
</dbReference>
<feature type="domain" description="Glycosyltransferase subfamily 4-like N-terminal" evidence="1">
    <location>
        <begin position="14"/>
        <end position="163"/>
    </location>
</feature>
<evidence type="ECO:0000259" key="1">
    <source>
        <dbReference type="Pfam" id="PF13579"/>
    </source>
</evidence>
<evidence type="ECO:0000313" key="2">
    <source>
        <dbReference type="EMBL" id="AJD45104.1"/>
    </source>
</evidence>
<protein>
    <submittedName>
        <fullName evidence="2">Glycosyltransferase family 1 protein</fullName>
    </submittedName>
</protein>
<dbReference type="InterPro" id="IPR028098">
    <property type="entry name" value="Glyco_trans_4-like_N"/>
</dbReference>
<geneLocation type="plasmid" evidence="2 3">
    <name>pRgalR602c</name>
</geneLocation>
<dbReference type="PANTHER" id="PTHR12526:SF638">
    <property type="entry name" value="SPORE COAT PROTEIN SA"/>
    <property type="match status" value="1"/>
</dbReference>
<evidence type="ECO:0000313" key="3">
    <source>
        <dbReference type="Proteomes" id="UP000031368"/>
    </source>
</evidence>
<reference evidence="2 3" key="1">
    <citation type="submission" date="2013-11" db="EMBL/GenBank/DDBJ databases">
        <title>Complete genome sequence of Rhizobium gallicum bv. gallicum R602.</title>
        <authorList>
            <person name="Bustos P."/>
            <person name="Santamaria R.I."/>
            <person name="Lozano L."/>
            <person name="Acosta J.L."/>
            <person name="Ormeno-Orrillo E."/>
            <person name="Rogel M.A."/>
            <person name="Romero D."/>
            <person name="Cevallos M.A."/>
            <person name="Martinez-Romero E."/>
            <person name="Gonzalez V."/>
        </authorList>
    </citation>
    <scope>NUCLEOTIDE SEQUENCE [LARGE SCALE GENOMIC DNA]</scope>
    <source>
        <strain evidence="2 3">R602</strain>
        <plasmid evidence="2 3">pRgalR602c</plasmid>
    </source>
</reference>
<organism evidence="2 3">
    <name type="scientific">Rhizobium gallicum bv. gallicum R602sp</name>
    <dbReference type="NCBI Taxonomy" id="1041138"/>
    <lineage>
        <taxon>Bacteria</taxon>
        <taxon>Pseudomonadati</taxon>
        <taxon>Pseudomonadota</taxon>
        <taxon>Alphaproteobacteria</taxon>
        <taxon>Hyphomicrobiales</taxon>
        <taxon>Rhizobiaceae</taxon>
        <taxon>Rhizobium/Agrobacterium group</taxon>
        <taxon>Rhizobium</taxon>
    </lineage>
</organism>
<dbReference type="Gene3D" id="3.40.50.2000">
    <property type="entry name" value="Glycogen Phosphorylase B"/>
    <property type="match status" value="2"/>
</dbReference>
<dbReference type="HOGENOM" id="CLU_009583_8_1_5"/>
<dbReference type="PANTHER" id="PTHR12526">
    <property type="entry name" value="GLYCOSYLTRANSFERASE"/>
    <property type="match status" value="1"/>
</dbReference>
<keyword evidence="2" id="KW-0614">Plasmid</keyword>
<proteinExistence type="predicted"/>
<dbReference type="Pfam" id="PF13579">
    <property type="entry name" value="Glyco_trans_4_4"/>
    <property type="match status" value="1"/>
</dbReference>
<dbReference type="Pfam" id="PF13692">
    <property type="entry name" value="Glyco_trans_1_4"/>
    <property type="match status" value="1"/>
</dbReference>
<accession>A0A0B4XAU0</accession>
<dbReference type="KEGG" id="rga:RGR602_PC01073"/>
<dbReference type="CDD" id="cd03808">
    <property type="entry name" value="GT4_CapM-like"/>
    <property type="match status" value="1"/>
</dbReference>
<gene>
    <name evidence="2" type="ORF">RGR602_PC01073</name>
</gene>
<keyword evidence="2" id="KW-0808">Transferase</keyword>
<keyword evidence="3" id="KW-1185">Reference proteome</keyword>
<dbReference type="GO" id="GO:0016757">
    <property type="term" value="F:glycosyltransferase activity"/>
    <property type="evidence" value="ECO:0007669"/>
    <property type="project" value="UniProtKB-ARBA"/>
</dbReference>
<dbReference type="Proteomes" id="UP000031368">
    <property type="component" value="Plasmid pRgalR602c"/>
</dbReference>
<name>A0A0B4XAU0_9HYPH</name>
<dbReference type="EMBL" id="CP006880">
    <property type="protein sequence ID" value="AJD45104.1"/>
    <property type="molecule type" value="Genomic_DNA"/>
</dbReference>